<comment type="subunit">
    <text evidence="2 12">Monomer.</text>
</comment>
<evidence type="ECO:0000259" key="13">
    <source>
        <dbReference type="Pfam" id="PF00133"/>
    </source>
</evidence>
<comment type="subcellular location">
    <subcellularLocation>
        <location evidence="1 12">Cytoplasm</location>
    </subcellularLocation>
</comment>
<feature type="binding site" evidence="12">
    <location>
        <position position="562"/>
    </location>
    <ligand>
        <name>ATP</name>
        <dbReference type="ChEBI" id="CHEBI:30616"/>
    </ligand>
</feature>
<proteinExistence type="inferred from homology"/>
<feature type="domain" description="Methionyl/Valyl/Leucyl/Isoleucyl-tRNA synthetase anticodon-binding" evidence="14">
    <location>
        <begin position="655"/>
        <end position="809"/>
    </location>
</feature>
<dbReference type="FunFam" id="3.40.50.620:FF:000032">
    <property type="entry name" value="Valine--tRNA ligase"/>
    <property type="match status" value="1"/>
</dbReference>
<evidence type="ECO:0000256" key="1">
    <source>
        <dbReference type="ARBA" id="ARBA00004496"/>
    </source>
</evidence>
<dbReference type="GO" id="GO:0004832">
    <property type="term" value="F:valine-tRNA ligase activity"/>
    <property type="evidence" value="ECO:0007669"/>
    <property type="project" value="UniProtKB-UniRule"/>
</dbReference>
<evidence type="ECO:0000256" key="11">
    <source>
        <dbReference type="ARBA" id="ARBA00060830"/>
    </source>
</evidence>
<dbReference type="PANTHER" id="PTHR11946">
    <property type="entry name" value="VALYL-TRNA SYNTHETASES"/>
    <property type="match status" value="1"/>
</dbReference>
<dbReference type="CDD" id="cd00817">
    <property type="entry name" value="ValRS_core"/>
    <property type="match status" value="1"/>
</dbReference>
<keyword evidence="17" id="KW-1185">Reference proteome</keyword>
<dbReference type="GO" id="GO:0005829">
    <property type="term" value="C:cytosol"/>
    <property type="evidence" value="ECO:0007669"/>
    <property type="project" value="TreeGrafter"/>
</dbReference>
<dbReference type="NCBIfam" id="TIGR00422">
    <property type="entry name" value="valS"/>
    <property type="match status" value="1"/>
</dbReference>
<dbReference type="InterPro" id="IPR009008">
    <property type="entry name" value="Val/Leu/Ile-tRNA-synth_edit"/>
</dbReference>
<keyword evidence="3 12" id="KW-0963">Cytoplasm</keyword>
<protein>
    <recommendedName>
        <fullName evidence="12">Valine--tRNA ligase</fullName>
        <ecNumber evidence="12">6.1.1.9</ecNumber>
    </recommendedName>
    <alternativeName>
        <fullName evidence="12">Valyl-tRNA synthetase</fullName>
        <shortName evidence="12">ValRS</shortName>
    </alternativeName>
</protein>
<sequence>MNINEIPKQYDPKDAQDRWYEFWLKSGYFHADPASEKPPYCIVIPPPNVTGALHLGHALNNTLQDILIRWRRMQGWDCLWMPGTDHAGIATQAVVERRLLEEEKLTRHDIGREALVDRIWAWKDEYEKRILGQLRLMGCSCDWERTRFTLDEVCSQAVRRTFFNLFKAGKIFRGKRLVNWDTQLRTAVADDEIYYEETNGHLWTIKYSVADSNEVLHVATTRPETMLGDTAVAVHPDDPRYQHLIGKMLELPLTGRRIPIIADPILVDPAFGTGCVKVTPAHDPNDYQTGLRNGLPMINLLNPDGTYNENAGAKYAGLDRMVVRKRVVADLKEAGLLERVDSYLVRLNHSDRSKTPIEPYLSDQWFVRMGDEADDTPGFAQQAMDAVATGQVRITPERYAKSYIDWLTEKRDWCISRQLWWGHRIPIWFCSTCTEDDLQLAFGGRTDVSWREAEAGGWLICGEHDLAAEALGDGHTLRQETDVLDTWFSSALWPHSTLGWPDETPELRKYYPTSVLSTARDIITLWVARMVIFGQFNMREVPFRDVYIHPVIQDGNGKRMSKSAGNGVDPVDIVEVYGADALRYTLALGATETQDLRMPVEKLKLADGRTINSSERFEQGRNFANKIWNVARLTMMNLEGYEAAPVDVAKLPVEDRWILAELDETVAATTADLDAFRFSEATRRLREFAWGEFCDWYVEFIKTRLRDPETRPDAQRVAAAVLDVLCRLLHPIMPFLTEQIWQPLGQLAPRRGAPEPVAAAASVCVAPWPVLAGLEDAEARATVAQWKEKIQAIRNLRAERNVPKDAKISPVIVAEGVVADRLRLGESFIRSLTGAASVEITADGSRRPADSAVSVLADAEIVLPLEGLIDKEAELAKLRKSLADLERQIAPLRAKLSNESFTSRAPAEVVSASRDKLAELEAQHAAVASLVETART</sequence>
<dbReference type="Pfam" id="PF00133">
    <property type="entry name" value="tRNA-synt_1"/>
    <property type="match status" value="1"/>
</dbReference>
<dbReference type="PROSITE" id="PS00178">
    <property type="entry name" value="AA_TRNA_LIGASE_I"/>
    <property type="match status" value="1"/>
</dbReference>
<dbReference type="CDD" id="cd07962">
    <property type="entry name" value="Anticodon_Ia_Val"/>
    <property type="match status" value="1"/>
</dbReference>
<comment type="caution">
    <text evidence="12">Lacks conserved residue(s) required for the propagation of feature annotation.</text>
</comment>
<dbReference type="OrthoDB" id="9810365at2"/>
<dbReference type="FunFam" id="1.10.287.380:FF:000001">
    <property type="entry name" value="Valine--tRNA ligase"/>
    <property type="match status" value="1"/>
</dbReference>
<dbReference type="STRING" id="1387353.BSF38_00974"/>
<dbReference type="InterPro" id="IPR033705">
    <property type="entry name" value="Anticodon_Ia_Val"/>
</dbReference>
<dbReference type="GO" id="GO:0005524">
    <property type="term" value="F:ATP binding"/>
    <property type="evidence" value="ECO:0007669"/>
    <property type="project" value="UniProtKB-UniRule"/>
</dbReference>
<evidence type="ECO:0000313" key="17">
    <source>
        <dbReference type="Proteomes" id="UP000186309"/>
    </source>
</evidence>
<dbReference type="GO" id="GO:0006438">
    <property type="term" value="P:valyl-tRNA aminoacylation"/>
    <property type="evidence" value="ECO:0007669"/>
    <property type="project" value="UniProtKB-UniRule"/>
</dbReference>
<comment type="function">
    <text evidence="12">Catalyzes the attachment of valine to tRNA(Val). As ValRS can inadvertently accommodate and process structurally similar amino acids such as threonine, to avoid such errors, it has a 'posttransfer' editing activity that hydrolyzes mischarged Thr-tRNA(Val) in a tRNA-dependent manner.</text>
</comment>
<feature type="coiled-coil region" evidence="12">
    <location>
        <begin position="868"/>
        <end position="895"/>
    </location>
</feature>
<gene>
    <name evidence="12 16" type="primary">valS</name>
    <name evidence="16" type="ORF">BSF38_00974</name>
</gene>
<reference evidence="17" key="1">
    <citation type="submission" date="2016-12" db="EMBL/GenBank/DDBJ databases">
        <title>Comparative genomics of four Isosphaeraceae planctomycetes: a common pool of plasmids and glycoside hydrolase genes.</title>
        <authorList>
            <person name="Ivanova A."/>
        </authorList>
    </citation>
    <scope>NUCLEOTIDE SEQUENCE [LARGE SCALE GENOMIC DNA]</scope>
    <source>
        <strain evidence="17">PX4</strain>
    </source>
</reference>
<dbReference type="SUPFAM" id="SSF46589">
    <property type="entry name" value="tRNA-binding arm"/>
    <property type="match status" value="1"/>
</dbReference>
<dbReference type="Pfam" id="PF10458">
    <property type="entry name" value="Val_tRNA-synt_C"/>
    <property type="match status" value="1"/>
</dbReference>
<dbReference type="EMBL" id="CP019082">
    <property type="protein sequence ID" value="APW59550.1"/>
    <property type="molecule type" value="Genomic_DNA"/>
</dbReference>
<dbReference type="InterPro" id="IPR001412">
    <property type="entry name" value="aa-tRNA-synth_I_CS"/>
</dbReference>
<evidence type="ECO:0000256" key="3">
    <source>
        <dbReference type="ARBA" id="ARBA00022490"/>
    </source>
</evidence>
<dbReference type="Proteomes" id="UP000186309">
    <property type="component" value="Chromosome"/>
</dbReference>
<dbReference type="AlphaFoldDB" id="A0A1U7CKT4"/>
<evidence type="ECO:0000256" key="5">
    <source>
        <dbReference type="ARBA" id="ARBA00022741"/>
    </source>
</evidence>
<evidence type="ECO:0000256" key="6">
    <source>
        <dbReference type="ARBA" id="ARBA00022840"/>
    </source>
</evidence>
<keyword evidence="4 12" id="KW-0436">Ligase</keyword>
<dbReference type="Gene3D" id="1.10.730.10">
    <property type="entry name" value="Isoleucyl-tRNA Synthetase, Domain 1"/>
    <property type="match status" value="1"/>
</dbReference>
<dbReference type="InterPro" id="IPR002303">
    <property type="entry name" value="Valyl-tRNA_ligase"/>
</dbReference>
<dbReference type="Gene3D" id="1.10.287.380">
    <property type="entry name" value="Valyl-tRNA synthetase, C-terminal domain"/>
    <property type="match status" value="1"/>
</dbReference>
<evidence type="ECO:0000256" key="9">
    <source>
        <dbReference type="ARBA" id="ARBA00023146"/>
    </source>
</evidence>
<evidence type="ECO:0000256" key="7">
    <source>
        <dbReference type="ARBA" id="ARBA00022917"/>
    </source>
</evidence>
<evidence type="ECO:0000259" key="15">
    <source>
        <dbReference type="Pfam" id="PF10458"/>
    </source>
</evidence>
<comment type="similarity">
    <text evidence="11 12">Belongs to the class-I aminoacyl-tRNA synthetase family. ValS type 1 subfamily.</text>
</comment>
<feature type="domain" description="Aminoacyl-tRNA synthetase class Ia" evidence="13">
    <location>
        <begin position="19"/>
        <end position="598"/>
    </location>
</feature>
<keyword evidence="5 12" id="KW-0547">Nucleotide-binding</keyword>
<dbReference type="Gene3D" id="3.40.50.620">
    <property type="entry name" value="HUPs"/>
    <property type="match status" value="2"/>
</dbReference>
<dbReference type="InterPro" id="IPR002300">
    <property type="entry name" value="aa-tRNA-synth_Ia"/>
</dbReference>
<dbReference type="InterPro" id="IPR009080">
    <property type="entry name" value="tRNAsynth_Ia_anticodon-bd"/>
</dbReference>
<evidence type="ECO:0000256" key="12">
    <source>
        <dbReference type="HAMAP-Rule" id="MF_02004"/>
    </source>
</evidence>
<dbReference type="InterPro" id="IPR014729">
    <property type="entry name" value="Rossmann-like_a/b/a_fold"/>
</dbReference>
<dbReference type="RefSeq" id="WP_076343714.1">
    <property type="nucleotide sequence ID" value="NZ_CP019082.1"/>
</dbReference>
<keyword evidence="6 12" id="KW-0067">ATP-binding</keyword>
<dbReference type="Gene3D" id="3.90.740.10">
    <property type="entry name" value="Valyl/Leucyl/Isoleucyl-tRNA synthetase, editing domain"/>
    <property type="match status" value="1"/>
</dbReference>
<name>A0A1U7CKT4_9BACT</name>
<dbReference type="InterPro" id="IPR010978">
    <property type="entry name" value="tRNA-bd_arm"/>
</dbReference>
<dbReference type="PANTHER" id="PTHR11946:SF93">
    <property type="entry name" value="VALINE--TRNA LIGASE, CHLOROPLASTIC_MITOCHONDRIAL 2"/>
    <property type="match status" value="1"/>
</dbReference>
<evidence type="ECO:0000256" key="10">
    <source>
        <dbReference type="ARBA" id="ARBA00047552"/>
    </source>
</evidence>
<dbReference type="Pfam" id="PF08264">
    <property type="entry name" value="Anticodon_1"/>
    <property type="match status" value="1"/>
</dbReference>
<feature type="short sequence motif" description="'HIGH' region" evidence="12">
    <location>
        <begin position="47"/>
        <end position="57"/>
    </location>
</feature>
<evidence type="ECO:0000313" key="16">
    <source>
        <dbReference type="EMBL" id="APW59550.1"/>
    </source>
</evidence>
<evidence type="ECO:0000259" key="14">
    <source>
        <dbReference type="Pfam" id="PF08264"/>
    </source>
</evidence>
<dbReference type="EC" id="6.1.1.9" evidence="12"/>
<dbReference type="InterPro" id="IPR037118">
    <property type="entry name" value="Val-tRNA_synth_C_sf"/>
</dbReference>
<evidence type="ECO:0000256" key="2">
    <source>
        <dbReference type="ARBA" id="ARBA00011245"/>
    </source>
</evidence>
<dbReference type="KEGG" id="pbor:BSF38_00974"/>
<keyword evidence="7 12" id="KW-0648">Protein biosynthesis</keyword>
<comment type="domain">
    <text evidence="12">ValRS has two distinct active sites: one for aminoacylation and one for editing. The misactivated threonine is translocated from the active site to the editing site.</text>
</comment>
<dbReference type="InterPro" id="IPR013155">
    <property type="entry name" value="M/V/L/I-tRNA-synth_anticd-bd"/>
</dbReference>
<evidence type="ECO:0000256" key="8">
    <source>
        <dbReference type="ARBA" id="ARBA00023054"/>
    </source>
</evidence>
<dbReference type="FunFam" id="3.90.740.10:FF:000008">
    <property type="entry name" value="Valine--tRNA ligase, mitochondrial"/>
    <property type="match status" value="1"/>
</dbReference>
<comment type="catalytic activity">
    <reaction evidence="10 12">
        <text>tRNA(Val) + L-valine + ATP = L-valyl-tRNA(Val) + AMP + diphosphate</text>
        <dbReference type="Rhea" id="RHEA:10704"/>
        <dbReference type="Rhea" id="RHEA-COMP:9672"/>
        <dbReference type="Rhea" id="RHEA-COMP:9708"/>
        <dbReference type="ChEBI" id="CHEBI:30616"/>
        <dbReference type="ChEBI" id="CHEBI:33019"/>
        <dbReference type="ChEBI" id="CHEBI:57762"/>
        <dbReference type="ChEBI" id="CHEBI:78442"/>
        <dbReference type="ChEBI" id="CHEBI:78537"/>
        <dbReference type="ChEBI" id="CHEBI:456215"/>
        <dbReference type="EC" id="6.1.1.9"/>
    </reaction>
</comment>
<dbReference type="SUPFAM" id="SSF50677">
    <property type="entry name" value="ValRS/IleRS/LeuRS editing domain"/>
    <property type="match status" value="1"/>
</dbReference>
<feature type="domain" description="Valyl-tRNA synthetase tRNA-binding arm" evidence="15">
    <location>
        <begin position="872"/>
        <end position="927"/>
    </location>
</feature>
<dbReference type="GO" id="GO:0002161">
    <property type="term" value="F:aminoacyl-tRNA deacylase activity"/>
    <property type="evidence" value="ECO:0007669"/>
    <property type="project" value="InterPro"/>
</dbReference>
<accession>A0A1U7CKT4</accession>
<dbReference type="HAMAP" id="MF_02004">
    <property type="entry name" value="Val_tRNA_synth_type1"/>
    <property type="match status" value="1"/>
</dbReference>
<dbReference type="InterPro" id="IPR019499">
    <property type="entry name" value="Val-tRNA_synth_tRNA-bd"/>
</dbReference>
<keyword evidence="8 12" id="KW-0175">Coiled coil</keyword>
<dbReference type="SUPFAM" id="SSF47323">
    <property type="entry name" value="Anticodon-binding domain of a subclass of class I aminoacyl-tRNA synthetases"/>
    <property type="match status" value="1"/>
</dbReference>
<evidence type="ECO:0000256" key="4">
    <source>
        <dbReference type="ARBA" id="ARBA00022598"/>
    </source>
</evidence>
<keyword evidence="9 12" id="KW-0030">Aminoacyl-tRNA synthetase</keyword>
<dbReference type="SUPFAM" id="SSF52374">
    <property type="entry name" value="Nucleotidylyl transferase"/>
    <property type="match status" value="1"/>
</dbReference>
<dbReference type="PRINTS" id="PR00986">
    <property type="entry name" value="TRNASYNTHVAL"/>
</dbReference>
<dbReference type="NCBIfam" id="NF004349">
    <property type="entry name" value="PRK05729.1"/>
    <property type="match status" value="1"/>
</dbReference>
<comment type="domain">
    <text evidence="12">The C-terminal coiled-coil domain is crucial for aminoacylation activity.</text>
</comment>
<organism evidence="16 17">
    <name type="scientific">Paludisphaera borealis</name>
    <dbReference type="NCBI Taxonomy" id="1387353"/>
    <lineage>
        <taxon>Bacteria</taxon>
        <taxon>Pseudomonadati</taxon>
        <taxon>Planctomycetota</taxon>
        <taxon>Planctomycetia</taxon>
        <taxon>Isosphaerales</taxon>
        <taxon>Isosphaeraceae</taxon>
        <taxon>Paludisphaera</taxon>
    </lineage>
</organism>